<protein>
    <submittedName>
        <fullName evidence="2">Outer membrane autotransporter protein</fullName>
    </submittedName>
</protein>
<dbReference type="EMBL" id="JBGBZA010000002">
    <property type="protein sequence ID" value="MEY9315666.1"/>
    <property type="molecule type" value="Genomic_DNA"/>
</dbReference>
<dbReference type="InterPro" id="IPR006315">
    <property type="entry name" value="OM_autotransptr_brl_dom"/>
</dbReference>
<dbReference type="SUPFAM" id="SSF51126">
    <property type="entry name" value="Pectin lyase-like"/>
    <property type="match status" value="1"/>
</dbReference>
<dbReference type="InterPro" id="IPR036709">
    <property type="entry name" value="Autotransporte_beta_dom_sf"/>
</dbReference>
<gene>
    <name evidence="2" type="ORF">ABIF29_002465</name>
</gene>
<dbReference type="PROSITE" id="PS51208">
    <property type="entry name" value="AUTOTRANSPORTER"/>
    <property type="match status" value="1"/>
</dbReference>
<accession>A0ABV4EX89</accession>
<dbReference type="InterPro" id="IPR030895">
    <property type="entry name" value="T5SS_PEPC_rpt"/>
</dbReference>
<evidence type="ECO:0000313" key="3">
    <source>
        <dbReference type="Proteomes" id="UP001565471"/>
    </source>
</evidence>
<dbReference type="InterPro" id="IPR005546">
    <property type="entry name" value="Autotransporte_beta"/>
</dbReference>
<keyword evidence="3" id="KW-1185">Reference proteome</keyword>
<dbReference type="Proteomes" id="UP001565471">
    <property type="component" value="Unassembled WGS sequence"/>
</dbReference>
<evidence type="ECO:0000313" key="2">
    <source>
        <dbReference type="EMBL" id="MEY9315666.1"/>
    </source>
</evidence>
<feature type="domain" description="Autotransporter" evidence="1">
    <location>
        <begin position="874"/>
        <end position="1154"/>
    </location>
</feature>
<reference evidence="2 3" key="1">
    <citation type="submission" date="2024-07" db="EMBL/GenBank/DDBJ databases">
        <title>Genomic Encyclopedia of Type Strains, Phase V (KMG-V): Genome sequencing to study the core and pangenomes of soil and plant-associated prokaryotes.</title>
        <authorList>
            <person name="Whitman W."/>
        </authorList>
    </citation>
    <scope>NUCLEOTIDE SEQUENCE [LARGE SCALE GENOMIC DNA]</scope>
    <source>
        <strain evidence="2 3">USDA 415</strain>
    </source>
</reference>
<dbReference type="SMART" id="SM00869">
    <property type="entry name" value="Autotransporter"/>
    <property type="match status" value="1"/>
</dbReference>
<dbReference type="NCBIfam" id="TIGR01414">
    <property type="entry name" value="autotrans_barl"/>
    <property type="match status" value="1"/>
</dbReference>
<dbReference type="SUPFAM" id="SSF103515">
    <property type="entry name" value="Autotransporter"/>
    <property type="match status" value="1"/>
</dbReference>
<dbReference type="Pfam" id="PF03797">
    <property type="entry name" value="Autotransporter"/>
    <property type="match status" value="1"/>
</dbReference>
<evidence type="ECO:0000259" key="1">
    <source>
        <dbReference type="PROSITE" id="PS51208"/>
    </source>
</evidence>
<dbReference type="NCBIfam" id="TIGR04393">
    <property type="entry name" value="rpt_T5SS_PEPC"/>
    <property type="match status" value="7"/>
</dbReference>
<proteinExistence type="predicted"/>
<name>A0ABV4EX89_BRAEL</name>
<dbReference type="Gene3D" id="2.40.128.130">
    <property type="entry name" value="Autotransporter beta-domain"/>
    <property type="match status" value="1"/>
</dbReference>
<dbReference type="InterPro" id="IPR011050">
    <property type="entry name" value="Pectin_lyase_fold/virulence"/>
</dbReference>
<organism evidence="2 3">
    <name type="scientific">Bradyrhizobium elkanii</name>
    <dbReference type="NCBI Taxonomy" id="29448"/>
    <lineage>
        <taxon>Bacteria</taxon>
        <taxon>Pseudomonadati</taxon>
        <taxon>Pseudomonadota</taxon>
        <taxon>Alphaproteobacteria</taxon>
        <taxon>Hyphomicrobiales</taxon>
        <taxon>Nitrobacteraceae</taxon>
        <taxon>Bradyrhizobium</taxon>
    </lineage>
</organism>
<sequence length="1154" mass="114341">MARRKLQQFELLPGLNAVTPLEDAAERPAVGQFDDTRADCFEAKSLARHGRALLRDALLGTTSLVALALLTATAMPSHAADIVWTGANSSIWTDPTNWLPNALPANPNNAVIDTTSPNPTAIAGTAGQATNVTIGQNANGQLTISGGGTLNDLNGFIGNNAGSNGTVTVDGFGSVWFSPGVTVGVAGTGTLTIQNGGTVAGTNGLIGSLPGSSGTATVTGPNSSWNMTDDLAVGANGTGVLTIKAGGTVSDRNGRVGFVPGSSGTVTVTGPGSSWTNSAELYVGTAGTGTLNIENRGVVSNGAGSNAYIGYVFGSNGNATVDGAGSSLLVGKELHVGYVGTGVLNIQNGGAVSNDTTFIGSNVGSNGNVVVTGVGSSLSSADFLYVGYSGTGTLDIQNGATVTSAPSATRGIAGIGVIAGSNGTVTIDGPGSSWTHGGILNVGGGGTGTLTIQNGAVASMIGSAVGFLAGSNGTVTVTGAGSSWTNSFALLVGDAGTGILTIQNGGSVTTPLFGVANQAGSTGTVNIGAGLGQAAAAPGTLSTPTVTFGAGTGSIVFNHTSANYTFDPVITGAGSLLVEAGKTILTANSTYTGNTTVDGGTLSVNGSIASSSLTSVNAGGTLGGNGTVGNLTIASGGTVAPGNSIGTLNVSGNVSFAAGSIYQVEANAAGQSDRIVATGKATLGGGSVLALAQNGTYAPQTTYTILTANSGVTGTFADVTSSLTFLNPSLTYDPGNVYLTLARNSTTFPDVAQTPNQLAVSNALEASAQTSPLVVSILNQNVAGARQAFDALSGEMHAGAQTAMLDDSRYLRDAVLGRLRQASFASGSGPMAALGSGGPQTAAMDQLSVSTALAYAGAERSAFPVKAPPLARPAPSADTTFWAQGVGAWGRLNGDGNAAGMTRDLVGFFSGVDHRFAPNWIAGIAGGYTNSSLRIGDRASSANIDTAHLAGYVGASYGAVNLRGGASASFSTLDTSRSIVFPGFLDTARARYDATTAQVFGEIGYGLSLGRTALEPFVGLAWAHLDTDSFAETGGSGAAALRGAGSNQDVGYSSLGARIATSFALTNGMQLTPRASVAWQYAFGDVTPTAALAFQSLGTGFTVAGVPLARNAALVEGGLDLRVTPQASIGIAYVGQLADRVQDHSVKVNFSWKF</sequence>
<comment type="caution">
    <text evidence="2">The sequence shown here is derived from an EMBL/GenBank/DDBJ whole genome shotgun (WGS) entry which is preliminary data.</text>
</comment>